<feature type="domain" description="Response regulatory" evidence="2">
    <location>
        <begin position="4"/>
        <end position="127"/>
    </location>
</feature>
<dbReference type="Proteomes" id="UP000183038">
    <property type="component" value="Unassembled WGS sequence"/>
</dbReference>
<feature type="modified residue" description="4-aspartylphosphate" evidence="1">
    <location>
        <position position="61"/>
    </location>
</feature>
<proteinExistence type="predicted"/>
<dbReference type="RefSeq" id="WP_074673576.1">
    <property type="nucleotide sequence ID" value="NZ_CAJQES010000023.1"/>
</dbReference>
<evidence type="ECO:0000256" key="1">
    <source>
        <dbReference type="PROSITE-ProRule" id="PRU00169"/>
    </source>
</evidence>
<sequence>MSSVFLVIDDDLVSQFTARYAVEQCSTDTQIYVCESAIEALELLTKLKNEDKPIPDYILLDLVMPEMDGWEFIDQLQNYNANINKIKVFIMSAFTNSKDREKAKQHQFIEGYYEKPLSKNMVQNMIK</sequence>
<dbReference type="SMART" id="SM00448">
    <property type="entry name" value="REC"/>
    <property type="match status" value="1"/>
</dbReference>
<name>A0A1H4RB84_9FLAO</name>
<dbReference type="SUPFAM" id="SSF52172">
    <property type="entry name" value="CheY-like"/>
    <property type="match status" value="1"/>
</dbReference>
<evidence type="ECO:0000313" key="3">
    <source>
        <dbReference type="EMBL" id="SEC29117.1"/>
    </source>
</evidence>
<accession>A0A1H4RB84</accession>
<evidence type="ECO:0000259" key="2">
    <source>
        <dbReference type="PROSITE" id="PS50110"/>
    </source>
</evidence>
<dbReference type="InterPro" id="IPR001789">
    <property type="entry name" value="Sig_transdc_resp-reg_receiver"/>
</dbReference>
<protein>
    <submittedName>
        <fullName evidence="3">CheY chemotaxis protein or a CheY-like REC (Receiver) domain</fullName>
    </submittedName>
</protein>
<evidence type="ECO:0000313" key="4">
    <source>
        <dbReference type="Proteomes" id="UP000183038"/>
    </source>
</evidence>
<dbReference type="Gene3D" id="3.40.50.2300">
    <property type="match status" value="1"/>
</dbReference>
<dbReference type="PANTHER" id="PTHR44520">
    <property type="entry name" value="RESPONSE REGULATOR RCP1-RELATED"/>
    <property type="match status" value="1"/>
</dbReference>
<dbReference type="PROSITE" id="PS50110">
    <property type="entry name" value="RESPONSE_REGULATORY"/>
    <property type="match status" value="1"/>
</dbReference>
<organism evidence="3 4">
    <name type="scientific">Maribacter dokdonensis</name>
    <dbReference type="NCBI Taxonomy" id="320912"/>
    <lineage>
        <taxon>Bacteria</taxon>
        <taxon>Pseudomonadati</taxon>
        <taxon>Bacteroidota</taxon>
        <taxon>Flavobacteriia</taxon>
        <taxon>Flavobacteriales</taxon>
        <taxon>Flavobacteriaceae</taxon>
        <taxon>Maribacter</taxon>
    </lineage>
</organism>
<dbReference type="PANTHER" id="PTHR44520:SF2">
    <property type="entry name" value="RESPONSE REGULATOR RCP1"/>
    <property type="match status" value="1"/>
</dbReference>
<dbReference type="GO" id="GO:0000160">
    <property type="term" value="P:phosphorelay signal transduction system"/>
    <property type="evidence" value="ECO:0007669"/>
    <property type="project" value="InterPro"/>
</dbReference>
<dbReference type="OrthoDB" id="1376781at2"/>
<dbReference type="EMBL" id="FNTB01000001">
    <property type="protein sequence ID" value="SEC29117.1"/>
    <property type="molecule type" value="Genomic_DNA"/>
</dbReference>
<dbReference type="InterPro" id="IPR052893">
    <property type="entry name" value="TCS_response_regulator"/>
</dbReference>
<dbReference type="AlphaFoldDB" id="A0A1H4RB84"/>
<reference evidence="3 4" key="1">
    <citation type="submission" date="2016-10" db="EMBL/GenBank/DDBJ databases">
        <authorList>
            <person name="de Groot N.N."/>
        </authorList>
    </citation>
    <scope>NUCLEOTIDE SEQUENCE [LARGE SCALE GENOMIC DNA]</scope>
    <source>
        <strain evidence="3 4">MAR_2009_71</strain>
    </source>
</reference>
<dbReference type="Pfam" id="PF00072">
    <property type="entry name" value="Response_reg"/>
    <property type="match status" value="1"/>
</dbReference>
<gene>
    <name evidence="3" type="ORF">SAMN05192540_2815</name>
</gene>
<dbReference type="InterPro" id="IPR011006">
    <property type="entry name" value="CheY-like_superfamily"/>
</dbReference>
<keyword evidence="1" id="KW-0597">Phosphoprotein</keyword>